<protein>
    <submittedName>
        <fullName evidence="2">SFRICE_030479</fullName>
    </submittedName>
</protein>
<feature type="transmembrane region" description="Helical" evidence="1">
    <location>
        <begin position="43"/>
        <end position="70"/>
    </location>
</feature>
<sequence>MGQLDQSDTTASQKQLVFRVSMGGVIAYHQADATPHTSGQSRYVLLAVQTCLIFYQYLIIVFAVIIVHILMPIIYGNNLKACSEGVKYSVHNFRRQDSATAAKGMTRRCGELITFEEMMTSRRTAKDKAAASDREKLSELVRTPWRLSSHSSKRGLIAAMTASPALGCDSRCCHSAMRSRTSAPTREKCGRAILKCGRTMLRHEWDSSNRVIPRPHKNNWCFGCPWTARLLTISSQYPSSGFCHCSEGDEAEMWRINCI</sequence>
<keyword evidence="1" id="KW-1133">Transmembrane helix</keyword>
<keyword evidence="1" id="KW-0812">Transmembrane</keyword>
<evidence type="ECO:0000256" key="1">
    <source>
        <dbReference type="SAM" id="Phobius"/>
    </source>
</evidence>
<dbReference type="AlphaFoldDB" id="A0A2H1VQX5"/>
<organism evidence="2">
    <name type="scientific">Spodoptera frugiperda</name>
    <name type="common">Fall armyworm</name>
    <dbReference type="NCBI Taxonomy" id="7108"/>
    <lineage>
        <taxon>Eukaryota</taxon>
        <taxon>Metazoa</taxon>
        <taxon>Ecdysozoa</taxon>
        <taxon>Arthropoda</taxon>
        <taxon>Hexapoda</taxon>
        <taxon>Insecta</taxon>
        <taxon>Pterygota</taxon>
        <taxon>Neoptera</taxon>
        <taxon>Endopterygota</taxon>
        <taxon>Lepidoptera</taxon>
        <taxon>Glossata</taxon>
        <taxon>Ditrysia</taxon>
        <taxon>Noctuoidea</taxon>
        <taxon>Noctuidae</taxon>
        <taxon>Amphipyrinae</taxon>
        <taxon>Spodoptera</taxon>
    </lineage>
</organism>
<name>A0A2H1VQX5_SPOFR</name>
<gene>
    <name evidence="2" type="ORF">SFRICE_030479</name>
</gene>
<proteinExistence type="predicted"/>
<dbReference type="EMBL" id="ODYU01003894">
    <property type="protein sequence ID" value="SOQ43219.1"/>
    <property type="molecule type" value="Genomic_DNA"/>
</dbReference>
<evidence type="ECO:0000313" key="2">
    <source>
        <dbReference type="EMBL" id="SOQ43219.1"/>
    </source>
</evidence>
<reference evidence="2" key="1">
    <citation type="submission" date="2016-07" db="EMBL/GenBank/DDBJ databases">
        <authorList>
            <person name="Bretaudeau A."/>
        </authorList>
    </citation>
    <scope>NUCLEOTIDE SEQUENCE</scope>
    <source>
        <strain evidence="2">Rice</strain>
        <tissue evidence="2">Whole body</tissue>
    </source>
</reference>
<keyword evidence="1" id="KW-0472">Membrane</keyword>
<accession>A0A2H1VQX5</accession>